<dbReference type="RefSeq" id="XP_011399495.1">
    <property type="nucleotide sequence ID" value="XM_011401193.1"/>
</dbReference>
<dbReference type="KEGG" id="apro:F751_2144"/>
<feature type="region of interest" description="Disordered" evidence="1">
    <location>
        <begin position="69"/>
        <end position="89"/>
    </location>
</feature>
<keyword evidence="3" id="KW-1185">Reference proteome</keyword>
<evidence type="ECO:0000313" key="2">
    <source>
        <dbReference type="EMBL" id="KFM26557.1"/>
    </source>
</evidence>
<name>A0A087SLF3_AUXPR</name>
<gene>
    <name evidence="2" type="ORF">F751_2144</name>
</gene>
<organism evidence="2 3">
    <name type="scientific">Auxenochlorella protothecoides</name>
    <name type="common">Green microalga</name>
    <name type="synonym">Chlorella protothecoides</name>
    <dbReference type="NCBI Taxonomy" id="3075"/>
    <lineage>
        <taxon>Eukaryota</taxon>
        <taxon>Viridiplantae</taxon>
        <taxon>Chlorophyta</taxon>
        <taxon>core chlorophytes</taxon>
        <taxon>Trebouxiophyceae</taxon>
        <taxon>Chlorellales</taxon>
        <taxon>Chlorellaceae</taxon>
        <taxon>Auxenochlorella</taxon>
    </lineage>
</organism>
<reference evidence="2 3" key="1">
    <citation type="journal article" date="2014" name="BMC Genomics">
        <title>Oil accumulation mechanisms of the oleaginous microalga Chlorella protothecoides revealed through its genome, transcriptomes, and proteomes.</title>
        <authorList>
            <person name="Gao C."/>
            <person name="Wang Y."/>
            <person name="Shen Y."/>
            <person name="Yan D."/>
            <person name="He X."/>
            <person name="Dai J."/>
            <person name="Wu Q."/>
        </authorList>
    </citation>
    <scope>NUCLEOTIDE SEQUENCE [LARGE SCALE GENOMIC DNA]</scope>
    <source>
        <strain evidence="2 3">0710</strain>
    </source>
</reference>
<proteinExistence type="predicted"/>
<protein>
    <submittedName>
        <fullName evidence="2">Uncharacterized protein</fullName>
    </submittedName>
</protein>
<dbReference type="GeneID" id="23613535"/>
<feature type="compositionally biased region" description="Polar residues" evidence="1">
    <location>
        <begin position="1"/>
        <end position="15"/>
    </location>
</feature>
<evidence type="ECO:0000256" key="1">
    <source>
        <dbReference type="SAM" id="MobiDB-lite"/>
    </source>
</evidence>
<accession>A0A087SLF3</accession>
<sequence>MPTNSWSPAAMSTGTPLPRQNPPLIYNPSTKPSGAHLHLRGLLLPRPGDEGQRRTQDLSRGMHVVAQQAQRKQRAVSDLHVGVGGAGGQ</sequence>
<dbReference type="EMBL" id="KL662129">
    <property type="protein sequence ID" value="KFM26557.1"/>
    <property type="molecule type" value="Genomic_DNA"/>
</dbReference>
<dbReference type="Proteomes" id="UP000028924">
    <property type="component" value="Unassembled WGS sequence"/>
</dbReference>
<dbReference type="AlphaFoldDB" id="A0A087SLF3"/>
<evidence type="ECO:0000313" key="3">
    <source>
        <dbReference type="Proteomes" id="UP000028924"/>
    </source>
</evidence>
<feature type="region of interest" description="Disordered" evidence="1">
    <location>
        <begin position="1"/>
        <end position="22"/>
    </location>
</feature>